<dbReference type="InterPro" id="IPR038078">
    <property type="entry name" value="PhoU-like_sf"/>
</dbReference>
<dbReference type="InterPro" id="IPR036390">
    <property type="entry name" value="WH_DNA-bd_sf"/>
</dbReference>
<dbReference type="RefSeq" id="WP_066972383.1">
    <property type="nucleotide sequence ID" value="NZ_LWMT01000227.1"/>
</dbReference>
<dbReference type="InterPro" id="IPR036388">
    <property type="entry name" value="WH-like_DNA-bd_sf"/>
</dbReference>
<keyword evidence="3" id="KW-1185">Reference proteome</keyword>
<dbReference type="Proteomes" id="UP000077066">
    <property type="component" value="Unassembled WGS sequence"/>
</dbReference>
<evidence type="ECO:0000313" key="3">
    <source>
        <dbReference type="Proteomes" id="UP000077066"/>
    </source>
</evidence>
<sequence length="297" mass="34996">MNNKSQKITKGNRTLKDIMDLIYYQNPSTQDEIAEKLGITRRYVTKLIQPLVKEGVIKRSYTIDFKKLEEHSELFTSFDSIRSQESSTDTLIKKWLHDMVIHVQDQLKLSVTSIIQDDFEKANQAIEMDKITNNFFDKIRTSIQTIMTVEPHSDYARESTIHEICFDVERIGDYCCRISRFTIGNFNISDDLKEIVSEMHDIAQKMIECSLYSFIKEKYDHKHEILELERKLNRLEKISFETIDNEMVENSRSNGINFEYFRHLLQIIISLERIGNICTELTLSVNEFYFKSSKTLI</sequence>
<dbReference type="GO" id="GO:0030643">
    <property type="term" value="P:intracellular phosphate ion homeostasis"/>
    <property type="evidence" value="ECO:0007669"/>
    <property type="project" value="InterPro"/>
</dbReference>
<proteinExistence type="predicted"/>
<evidence type="ECO:0000313" key="2">
    <source>
        <dbReference type="EMBL" id="KZX12576.1"/>
    </source>
</evidence>
<protein>
    <submittedName>
        <fullName evidence="2">Transcriptional regulator PhoU</fullName>
    </submittedName>
</protein>
<dbReference type="SUPFAM" id="SSF46785">
    <property type="entry name" value="Winged helix' DNA-binding domain"/>
    <property type="match status" value="1"/>
</dbReference>
<dbReference type="PANTHER" id="PTHR42930:SF3">
    <property type="entry name" value="PHOSPHATE-SPECIFIC TRANSPORT SYSTEM ACCESSORY PROTEIN PHOU"/>
    <property type="match status" value="1"/>
</dbReference>
<dbReference type="EMBL" id="LWMT01000227">
    <property type="protein sequence ID" value="KZX12576.1"/>
    <property type="molecule type" value="Genomic_DNA"/>
</dbReference>
<name>A0A166AX15_9EURY</name>
<dbReference type="AlphaFoldDB" id="A0A166AX15"/>
<dbReference type="Pfam" id="PF01895">
    <property type="entry name" value="PhoU"/>
    <property type="match status" value="2"/>
</dbReference>
<reference evidence="2 3" key="1">
    <citation type="submission" date="2016-04" db="EMBL/GenBank/DDBJ databases">
        <title>Genome sequence of Methanobrevibacter filiformis DSM 11501.</title>
        <authorList>
            <person name="Poehlein A."/>
            <person name="Seedorf H."/>
            <person name="Daniel R."/>
        </authorList>
    </citation>
    <scope>NUCLEOTIDE SEQUENCE [LARGE SCALE GENOMIC DNA]</scope>
    <source>
        <strain evidence="2 3">DSM 11501</strain>
    </source>
</reference>
<dbReference type="OrthoDB" id="7738at2157"/>
<dbReference type="Gene3D" id="1.10.10.10">
    <property type="entry name" value="Winged helix-like DNA-binding domain superfamily/Winged helix DNA-binding domain"/>
    <property type="match status" value="1"/>
</dbReference>
<dbReference type="Gene3D" id="1.20.58.220">
    <property type="entry name" value="Phosphate transport system protein phou homolog 2, domain 2"/>
    <property type="match status" value="2"/>
</dbReference>
<dbReference type="InterPro" id="IPR026022">
    <property type="entry name" value="PhoU_dom"/>
</dbReference>
<dbReference type="InterPro" id="IPR028366">
    <property type="entry name" value="PhoU"/>
</dbReference>
<feature type="domain" description="PhoU" evidence="1">
    <location>
        <begin position="196"/>
        <end position="280"/>
    </location>
</feature>
<comment type="caution">
    <text evidence="2">The sequence shown here is derived from an EMBL/GenBank/DDBJ whole genome shotgun (WGS) entry which is preliminary data.</text>
</comment>
<evidence type="ECO:0000259" key="1">
    <source>
        <dbReference type="Pfam" id="PF01895"/>
    </source>
</evidence>
<dbReference type="PANTHER" id="PTHR42930">
    <property type="entry name" value="PHOSPHATE-SPECIFIC TRANSPORT SYSTEM ACCESSORY PROTEIN PHOU"/>
    <property type="match status" value="1"/>
</dbReference>
<accession>A0A166AX15</accession>
<gene>
    <name evidence="2" type="ORF">MBFIL_11160</name>
</gene>
<dbReference type="SUPFAM" id="SSF109755">
    <property type="entry name" value="PhoU-like"/>
    <property type="match status" value="1"/>
</dbReference>
<organism evidence="2 3">
    <name type="scientific">Methanobrevibacter filiformis</name>
    <dbReference type="NCBI Taxonomy" id="55758"/>
    <lineage>
        <taxon>Archaea</taxon>
        <taxon>Methanobacteriati</taxon>
        <taxon>Methanobacteriota</taxon>
        <taxon>Methanomada group</taxon>
        <taxon>Methanobacteria</taxon>
        <taxon>Methanobacteriales</taxon>
        <taxon>Methanobacteriaceae</taxon>
        <taxon>Methanobrevibacter</taxon>
    </lineage>
</organism>
<dbReference type="Pfam" id="PF13412">
    <property type="entry name" value="HTH_24"/>
    <property type="match status" value="1"/>
</dbReference>
<dbReference type="GO" id="GO:0045936">
    <property type="term" value="P:negative regulation of phosphate metabolic process"/>
    <property type="evidence" value="ECO:0007669"/>
    <property type="project" value="InterPro"/>
</dbReference>
<feature type="domain" description="PhoU" evidence="1">
    <location>
        <begin position="98"/>
        <end position="181"/>
    </location>
</feature>
<dbReference type="STRING" id="55758.MBFIL_11160"/>
<dbReference type="PATRIC" id="fig|55758.3.peg.1279"/>